<dbReference type="GO" id="GO:0046872">
    <property type="term" value="F:metal ion binding"/>
    <property type="evidence" value="ECO:0007669"/>
    <property type="project" value="UniProtKB-KW"/>
</dbReference>
<evidence type="ECO:0000256" key="11">
    <source>
        <dbReference type="ARBA" id="ARBA00023316"/>
    </source>
</evidence>
<name>A0AAW0C0V0_9AGAR</name>
<dbReference type="EMBL" id="JAWWNJ010000023">
    <property type="protein sequence ID" value="KAK7032729.1"/>
    <property type="molecule type" value="Genomic_DNA"/>
</dbReference>
<keyword evidence="11" id="KW-0961">Cell wall biogenesis/degradation</keyword>
<evidence type="ECO:0000256" key="5">
    <source>
        <dbReference type="ARBA" id="ARBA00022723"/>
    </source>
</evidence>
<dbReference type="GO" id="GO:0005975">
    <property type="term" value="P:carbohydrate metabolic process"/>
    <property type="evidence" value="ECO:0007669"/>
    <property type="project" value="InterPro"/>
</dbReference>
<dbReference type="InterPro" id="IPR002509">
    <property type="entry name" value="NODB_dom"/>
</dbReference>
<evidence type="ECO:0000256" key="1">
    <source>
        <dbReference type="ARBA" id="ARBA00001941"/>
    </source>
</evidence>
<evidence type="ECO:0000259" key="13">
    <source>
        <dbReference type="PROSITE" id="PS51677"/>
    </source>
</evidence>
<dbReference type="GO" id="GO:0071555">
    <property type="term" value="P:cell wall organization"/>
    <property type="evidence" value="ECO:0007669"/>
    <property type="project" value="UniProtKB-KW"/>
</dbReference>
<dbReference type="PROSITE" id="PS51677">
    <property type="entry name" value="NODB"/>
    <property type="match status" value="1"/>
</dbReference>
<keyword evidence="4" id="KW-0325">Glycoprotein</keyword>
<keyword evidence="6 12" id="KW-0732">Signal</keyword>
<dbReference type="Pfam" id="PF01522">
    <property type="entry name" value="Polysacc_deac_1"/>
    <property type="match status" value="1"/>
</dbReference>
<comment type="cofactor">
    <cofactor evidence="1">
        <name>Co(2+)</name>
        <dbReference type="ChEBI" id="CHEBI:48828"/>
    </cofactor>
</comment>
<keyword evidence="8" id="KW-0472">Membrane</keyword>
<gene>
    <name evidence="14" type="ORF">R3P38DRAFT_2918584</name>
</gene>
<dbReference type="GO" id="GO:0098552">
    <property type="term" value="C:side of membrane"/>
    <property type="evidence" value="ECO:0007669"/>
    <property type="project" value="UniProtKB-KW"/>
</dbReference>
<dbReference type="InterPro" id="IPR011330">
    <property type="entry name" value="Glyco_hydro/deAcase_b/a-brl"/>
</dbReference>
<dbReference type="SUPFAM" id="SSF88713">
    <property type="entry name" value="Glycoside hydrolase/deacetylase"/>
    <property type="match status" value="1"/>
</dbReference>
<evidence type="ECO:0000256" key="8">
    <source>
        <dbReference type="ARBA" id="ARBA00023136"/>
    </source>
</evidence>
<evidence type="ECO:0000313" key="15">
    <source>
        <dbReference type="Proteomes" id="UP001362999"/>
    </source>
</evidence>
<sequence length="259" mass="28865">MLSLRILLGLLLFAAFSVQLIVLSASPNGKARVYSGCTEPNKVALTFDDGPYIYENVISDYLDSKGVKATFFVNGYNYECIYGTKVAARLQKTYRSGHQICSHTWDHADLTGLSEAQIVDELNKIDVALFKILGINTTFVRPPYGSYDDLVRQVAYKLGKILITWDFDSGDSVGATVQQSEDDYDENIGEHVNNLLALNHETKKNTAEQLVPYVVEKFQAAGYELVTVAECLGLEPYTYVGPLGVRDKTWFCEEERSGN</sequence>
<dbReference type="CDD" id="cd10951">
    <property type="entry name" value="CE4_ClCDA_like"/>
    <property type="match status" value="1"/>
</dbReference>
<evidence type="ECO:0000256" key="4">
    <source>
        <dbReference type="ARBA" id="ARBA00022622"/>
    </source>
</evidence>
<evidence type="ECO:0000313" key="14">
    <source>
        <dbReference type="EMBL" id="KAK7032729.1"/>
    </source>
</evidence>
<dbReference type="Gene3D" id="3.20.20.370">
    <property type="entry name" value="Glycoside hydrolase/deacetylase"/>
    <property type="match status" value="1"/>
</dbReference>
<evidence type="ECO:0000256" key="3">
    <source>
        <dbReference type="ARBA" id="ARBA00022475"/>
    </source>
</evidence>
<proteinExistence type="predicted"/>
<comment type="subcellular location">
    <subcellularLocation>
        <location evidence="2">Cell membrane</location>
        <topology evidence="2">Lipid-anchor</topology>
        <topology evidence="2">GPI-anchor</topology>
    </subcellularLocation>
</comment>
<feature type="chain" id="PRO_5043934186" evidence="12">
    <location>
        <begin position="26"/>
        <end position="259"/>
    </location>
</feature>
<evidence type="ECO:0000256" key="12">
    <source>
        <dbReference type="SAM" id="SignalP"/>
    </source>
</evidence>
<evidence type="ECO:0000256" key="10">
    <source>
        <dbReference type="ARBA" id="ARBA00023288"/>
    </source>
</evidence>
<keyword evidence="9" id="KW-0119">Carbohydrate metabolism</keyword>
<keyword evidence="5" id="KW-0479">Metal-binding</keyword>
<feature type="domain" description="NodB homology" evidence="13">
    <location>
        <begin position="41"/>
        <end position="226"/>
    </location>
</feature>
<evidence type="ECO:0000256" key="2">
    <source>
        <dbReference type="ARBA" id="ARBA00004609"/>
    </source>
</evidence>
<dbReference type="PANTHER" id="PTHR46471">
    <property type="entry name" value="CHITIN DEACETYLASE"/>
    <property type="match status" value="1"/>
</dbReference>
<feature type="signal peptide" evidence="12">
    <location>
        <begin position="1"/>
        <end position="25"/>
    </location>
</feature>
<comment type="caution">
    <text evidence="14">The sequence shown here is derived from an EMBL/GenBank/DDBJ whole genome shotgun (WGS) entry which is preliminary data.</text>
</comment>
<accession>A0AAW0C0V0</accession>
<evidence type="ECO:0000256" key="6">
    <source>
        <dbReference type="ARBA" id="ARBA00022729"/>
    </source>
</evidence>
<keyword evidence="15" id="KW-1185">Reference proteome</keyword>
<keyword evidence="10" id="KW-0449">Lipoprotein</keyword>
<reference evidence="14 15" key="1">
    <citation type="journal article" date="2024" name="J Genomics">
        <title>Draft genome sequencing and assembly of Favolaschia claudopus CIRM-BRFM 2984 isolated from oak limbs.</title>
        <authorList>
            <person name="Navarro D."/>
            <person name="Drula E."/>
            <person name="Chaduli D."/>
            <person name="Cazenave R."/>
            <person name="Ahrendt S."/>
            <person name="Wang J."/>
            <person name="Lipzen A."/>
            <person name="Daum C."/>
            <person name="Barry K."/>
            <person name="Grigoriev I.V."/>
            <person name="Favel A."/>
            <person name="Rosso M.N."/>
            <person name="Martin F."/>
        </authorList>
    </citation>
    <scope>NUCLEOTIDE SEQUENCE [LARGE SCALE GENOMIC DNA]</scope>
    <source>
        <strain evidence="14 15">CIRM-BRFM 2984</strain>
    </source>
</reference>
<evidence type="ECO:0000256" key="7">
    <source>
        <dbReference type="ARBA" id="ARBA00022801"/>
    </source>
</evidence>
<keyword evidence="7" id="KW-0378">Hydrolase</keyword>
<dbReference type="GO" id="GO:0016810">
    <property type="term" value="F:hydrolase activity, acting on carbon-nitrogen (but not peptide) bonds"/>
    <property type="evidence" value="ECO:0007669"/>
    <property type="project" value="InterPro"/>
</dbReference>
<dbReference type="AlphaFoldDB" id="A0AAW0C0V0"/>
<dbReference type="Proteomes" id="UP001362999">
    <property type="component" value="Unassembled WGS sequence"/>
</dbReference>
<dbReference type="GO" id="GO:0005886">
    <property type="term" value="C:plasma membrane"/>
    <property type="evidence" value="ECO:0007669"/>
    <property type="project" value="UniProtKB-SubCell"/>
</dbReference>
<organism evidence="14 15">
    <name type="scientific">Favolaschia claudopus</name>
    <dbReference type="NCBI Taxonomy" id="2862362"/>
    <lineage>
        <taxon>Eukaryota</taxon>
        <taxon>Fungi</taxon>
        <taxon>Dikarya</taxon>
        <taxon>Basidiomycota</taxon>
        <taxon>Agaricomycotina</taxon>
        <taxon>Agaricomycetes</taxon>
        <taxon>Agaricomycetidae</taxon>
        <taxon>Agaricales</taxon>
        <taxon>Marasmiineae</taxon>
        <taxon>Mycenaceae</taxon>
        <taxon>Favolaschia</taxon>
    </lineage>
</organism>
<protein>
    <submittedName>
        <fullName evidence="14">Carbohydrate esterase family 4 protein</fullName>
    </submittedName>
</protein>
<keyword evidence="4" id="KW-0336">GPI-anchor</keyword>
<dbReference type="PANTHER" id="PTHR46471:SF2">
    <property type="entry name" value="CHITIN DEACETYLASE-RELATED"/>
    <property type="match status" value="1"/>
</dbReference>
<evidence type="ECO:0000256" key="9">
    <source>
        <dbReference type="ARBA" id="ARBA00023277"/>
    </source>
</evidence>
<keyword evidence="3" id="KW-1003">Cell membrane</keyword>